<dbReference type="EMBL" id="CM044708">
    <property type="protein sequence ID" value="KAI5648516.1"/>
    <property type="molecule type" value="Genomic_DNA"/>
</dbReference>
<gene>
    <name evidence="1" type="ORF">M9H77_34521</name>
</gene>
<organism evidence="1 2">
    <name type="scientific">Catharanthus roseus</name>
    <name type="common">Madagascar periwinkle</name>
    <name type="synonym">Vinca rosea</name>
    <dbReference type="NCBI Taxonomy" id="4058"/>
    <lineage>
        <taxon>Eukaryota</taxon>
        <taxon>Viridiplantae</taxon>
        <taxon>Streptophyta</taxon>
        <taxon>Embryophyta</taxon>
        <taxon>Tracheophyta</taxon>
        <taxon>Spermatophyta</taxon>
        <taxon>Magnoliopsida</taxon>
        <taxon>eudicotyledons</taxon>
        <taxon>Gunneridae</taxon>
        <taxon>Pentapetalae</taxon>
        <taxon>asterids</taxon>
        <taxon>lamiids</taxon>
        <taxon>Gentianales</taxon>
        <taxon>Apocynaceae</taxon>
        <taxon>Rauvolfioideae</taxon>
        <taxon>Vinceae</taxon>
        <taxon>Catharanthinae</taxon>
        <taxon>Catharanthus</taxon>
    </lineage>
</organism>
<comment type="caution">
    <text evidence="1">The sequence shown here is derived from an EMBL/GenBank/DDBJ whole genome shotgun (WGS) entry which is preliminary data.</text>
</comment>
<name>A0ACB9ZLG1_CATRO</name>
<keyword evidence="2" id="KW-1185">Reference proteome</keyword>
<evidence type="ECO:0000313" key="2">
    <source>
        <dbReference type="Proteomes" id="UP001060085"/>
    </source>
</evidence>
<proteinExistence type="predicted"/>
<accession>A0ACB9ZLG1</accession>
<protein>
    <submittedName>
        <fullName evidence="1">Uncharacterized protein</fullName>
    </submittedName>
</protein>
<dbReference type="Proteomes" id="UP001060085">
    <property type="component" value="Linkage Group LG08"/>
</dbReference>
<evidence type="ECO:0000313" key="1">
    <source>
        <dbReference type="EMBL" id="KAI5648516.1"/>
    </source>
</evidence>
<reference evidence="2" key="1">
    <citation type="journal article" date="2023" name="Nat. Plants">
        <title>Single-cell RNA sequencing provides a high-resolution roadmap for understanding the multicellular compartmentation of specialized metabolism.</title>
        <authorList>
            <person name="Sun S."/>
            <person name="Shen X."/>
            <person name="Li Y."/>
            <person name="Li Y."/>
            <person name="Wang S."/>
            <person name="Li R."/>
            <person name="Zhang H."/>
            <person name="Shen G."/>
            <person name="Guo B."/>
            <person name="Wei J."/>
            <person name="Xu J."/>
            <person name="St-Pierre B."/>
            <person name="Chen S."/>
            <person name="Sun C."/>
        </authorList>
    </citation>
    <scope>NUCLEOTIDE SEQUENCE [LARGE SCALE GENOMIC DNA]</scope>
</reference>
<sequence>MPSNQHIRDGTMLPVEDLSNRRDDYIRWYQDITRVYIGNSANHDTCTVRYQPARVNRRMMTFMLQKVDDMAIWVIKGPPSSPTQITSFAKKVKTIIRRCMVSIGADISSATIASSSPRARIGRGAREVKRGTRRAPLPRDLGLSSFQAPPPPGTVGSSTPHMPISYASLSDLDEHDDERMDDVIPAQQLGFSHRVGKKTTRFTPSD</sequence>